<evidence type="ECO:0000256" key="5">
    <source>
        <dbReference type="ARBA" id="ARBA00022692"/>
    </source>
</evidence>
<dbReference type="EMBL" id="JAEQND010000021">
    <property type="protein sequence ID" value="MBL0428677.1"/>
    <property type="molecule type" value="Genomic_DNA"/>
</dbReference>
<comment type="caution">
    <text evidence="10">The sequence shown here is derived from an EMBL/GenBank/DDBJ whole genome shotgun (WGS) entry which is preliminary data.</text>
</comment>
<evidence type="ECO:0000259" key="9">
    <source>
        <dbReference type="Pfam" id="PF02397"/>
    </source>
</evidence>
<dbReference type="PANTHER" id="PTHR30576">
    <property type="entry name" value="COLANIC BIOSYNTHESIS UDP-GLUCOSE LIPID CARRIER TRANSFERASE"/>
    <property type="match status" value="1"/>
</dbReference>
<evidence type="ECO:0000256" key="7">
    <source>
        <dbReference type="ARBA" id="ARBA00023136"/>
    </source>
</evidence>
<dbReference type="GO" id="GO:0016740">
    <property type="term" value="F:transferase activity"/>
    <property type="evidence" value="ECO:0007669"/>
    <property type="project" value="UniProtKB-KW"/>
</dbReference>
<keyword evidence="6 8" id="KW-1133">Transmembrane helix</keyword>
<name>A0ABS1JWV2_9BURK</name>
<keyword evidence="4 10" id="KW-0808">Transferase</keyword>
<evidence type="ECO:0000256" key="8">
    <source>
        <dbReference type="SAM" id="Phobius"/>
    </source>
</evidence>
<feature type="domain" description="Bacterial sugar transferase" evidence="9">
    <location>
        <begin position="19"/>
        <end position="210"/>
    </location>
</feature>
<dbReference type="Proteomes" id="UP000622707">
    <property type="component" value="Unassembled WGS sequence"/>
</dbReference>
<proteinExistence type="inferred from homology"/>
<evidence type="ECO:0000313" key="11">
    <source>
        <dbReference type="Proteomes" id="UP000622707"/>
    </source>
</evidence>
<dbReference type="Pfam" id="PF02397">
    <property type="entry name" value="Bac_transf"/>
    <property type="match status" value="1"/>
</dbReference>
<keyword evidence="7 8" id="KW-0472">Membrane</keyword>
<sequence>MHEAEVGTREDGRAGAGVKRLIDIVGALVFIIVFLPLLLAVALGVLLSSRGPIIYSQERLGLNGKKFRFYKFRSMVVNSEEVFNSFLDTDPEAKSQWEKYQKLDRDPRITGFGHFIRKTSLDEFPQFWNVLVGDMSLVGPRPCMPSQRELYGVHWREYCAVRPGLTGLWQVSGRNQLTYQQRVQLDSKYVMGWSLSLDFQILARTVKVVLTANGSR</sequence>
<evidence type="ECO:0000256" key="4">
    <source>
        <dbReference type="ARBA" id="ARBA00022679"/>
    </source>
</evidence>
<dbReference type="InterPro" id="IPR003362">
    <property type="entry name" value="Bact_transf"/>
</dbReference>
<evidence type="ECO:0000256" key="2">
    <source>
        <dbReference type="ARBA" id="ARBA00006464"/>
    </source>
</evidence>
<comment type="similarity">
    <text evidence="2">Belongs to the bacterial sugar transferase family.</text>
</comment>
<dbReference type="RefSeq" id="WP_201693315.1">
    <property type="nucleotide sequence ID" value="NZ_JAEQND010000021.1"/>
</dbReference>
<protein>
    <submittedName>
        <fullName evidence="10">Sugar transferase</fullName>
    </submittedName>
</protein>
<keyword evidence="11" id="KW-1185">Reference proteome</keyword>
<evidence type="ECO:0000256" key="6">
    <source>
        <dbReference type="ARBA" id="ARBA00022989"/>
    </source>
</evidence>
<evidence type="ECO:0000256" key="1">
    <source>
        <dbReference type="ARBA" id="ARBA00004236"/>
    </source>
</evidence>
<organism evidence="10 11">
    <name type="scientific">Ramlibacter alkalitolerans</name>
    <dbReference type="NCBI Taxonomy" id="2039631"/>
    <lineage>
        <taxon>Bacteria</taxon>
        <taxon>Pseudomonadati</taxon>
        <taxon>Pseudomonadota</taxon>
        <taxon>Betaproteobacteria</taxon>
        <taxon>Burkholderiales</taxon>
        <taxon>Comamonadaceae</taxon>
        <taxon>Ramlibacter</taxon>
    </lineage>
</organism>
<comment type="subcellular location">
    <subcellularLocation>
        <location evidence="1">Cell membrane</location>
    </subcellularLocation>
</comment>
<accession>A0ABS1JWV2</accession>
<dbReference type="PANTHER" id="PTHR30576:SF4">
    <property type="entry name" value="UNDECAPRENYL-PHOSPHATE GALACTOSE PHOSPHOTRANSFERASE"/>
    <property type="match status" value="1"/>
</dbReference>
<gene>
    <name evidence="10" type="ORF">JI746_26455</name>
</gene>
<feature type="transmembrane region" description="Helical" evidence="8">
    <location>
        <begin position="21"/>
        <end position="47"/>
    </location>
</feature>
<evidence type="ECO:0000256" key="3">
    <source>
        <dbReference type="ARBA" id="ARBA00022475"/>
    </source>
</evidence>
<reference evidence="10 11" key="1">
    <citation type="journal article" date="2017" name="Int. J. Syst. Evol. Microbiol.">
        <title>Ramlibacter alkalitolerans sp. nov., alkali-tolerant bacterium isolated from soil of ginseng.</title>
        <authorList>
            <person name="Lee D.H."/>
            <person name="Cha C.J."/>
        </authorList>
    </citation>
    <scope>NUCLEOTIDE SEQUENCE [LARGE SCALE GENOMIC DNA]</scope>
    <source>
        <strain evidence="10 11">KACC 19305</strain>
    </source>
</reference>
<keyword evidence="3" id="KW-1003">Cell membrane</keyword>
<keyword evidence="5 8" id="KW-0812">Transmembrane</keyword>
<evidence type="ECO:0000313" key="10">
    <source>
        <dbReference type="EMBL" id="MBL0428677.1"/>
    </source>
</evidence>